<sequence length="236" mass="26679">MVQALYSNPDPNAYLPTWYELKEPYTITPTITGAYWSLKEKNISYYVPEHVLTNKADKTNATQLHVKAAKASIQNTITKEESTQITWNSTNWGQWVYAIAPGSNSFGNITGNEFTQMMRGLWGAELATITVGTKTYHIVRHYWKGGIRYRDGHATGTLDGGKFQNITNSADIKDFYLPIQNTPTNPVDYNIYRNHEYKFSVHALEQWTPTVRNAVSGTANNGNDTTGSMVLRFNDH</sequence>
<organism evidence="1">
    <name type="scientific">bioreactor metagenome</name>
    <dbReference type="NCBI Taxonomy" id="1076179"/>
    <lineage>
        <taxon>unclassified sequences</taxon>
        <taxon>metagenomes</taxon>
        <taxon>ecological metagenomes</taxon>
    </lineage>
</organism>
<dbReference type="AlphaFoldDB" id="A0A645DIQ6"/>
<evidence type="ECO:0000313" key="1">
    <source>
        <dbReference type="EMBL" id="MPM88482.1"/>
    </source>
</evidence>
<gene>
    <name evidence="1" type="ORF">SDC9_135586</name>
</gene>
<accession>A0A645DIQ6</accession>
<reference evidence="1" key="1">
    <citation type="submission" date="2019-08" db="EMBL/GenBank/DDBJ databases">
        <authorList>
            <person name="Kucharzyk K."/>
            <person name="Murdoch R.W."/>
            <person name="Higgins S."/>
            <person name="Loffler F."/>
        </authorList>
    </citation>
    <scope>NUCLEOTIDE SEQUENCE</scope>
</reference>
<proteinExistence type="predicted"/>
<protein>
    <submittedName>
        <fullName evidence="1">Uncharacterized protein</fullName>
    </submittedName>
</protein>
<comment type="caution">
    <text evidence="1">The sequence shown here is derived from an EMBL/GenBank/DDBJ whole genome shotgun (WGS) entry which is preliminary data.</text>
</comment>
<dbReference type="EMBL" id="VSSQ01036097">
    <property type="protein sequence ID" value="MPM88482.1"/>
    <property type="molecule type" value="Genomic_DNA"/>
</dbReference>
<name>A0A645DIQ6_9ZZZZ</name>